<name>A0A2J5IAK4_9EURO</name>
<gene>
    <name evidence="3" type="ORF">BDW42DRAFT_158033</name>
</gene>
<dbReference type="InterPro" id="IPR010730">
    <property type="entry name" value="HET"/>
</dbReference>
<organism evidence="3 4">
    <name type="scientific">Aspergillus taichungensis</name>
    <dbReference type="NCBI Taxonomy" id="482145"/>
    <lineage>
        <taxon>Eukaryota</taxon>
        <taxon>Fungi</taxon>
        <taxon>Dikarya</taxon>
        <taxon>Ascomycota</taxon>
        <taxon>Pezizomycotina</taxon>
        <taxon>Eurotiomycetes</taxon>
        <taxon>Eurotiomycetidae</taxon>
        <taxon>Eurotiales</taxon>
        <taxon>Aspergillaceae</taxon>
        <taxon>Aspergillus</taxon>
        <taxon>Aspergillus subgen. Circumdati</taxon>
    </lineage>
</organism>
<protein>
    <submittedName>
        <fullName evidence="3">Heterokaryon incompatibility protein-domain-containing protein</fullName>
    </submittedName>
</protein>
<dbReference type="PANTHER" id="PTHR10622:SF10">
    <property type="entry name" value="HET DOMAIN-CONTAINING PROTEIN"/>
    <property type="match status" value="1"/>
</dbReference>
<evidence type="ECO:0000259" key="1">
    <source>
        <dbReference type="Pfam" id="PF06985"/>
    </source>
</evidence>
<keyword evidence="4" id="KW-1185">Reference proteome</keyword>
<dbReference type="EMBL" id="KZ559496">
    <property type="protein sequence ID" value="PLN86949.1"/>
    <property type="molecule type" value="Genomic_DNA"/>
</dbReference>
<feature type="domain" description="Heterokaryon incompatibility" evidence="1">
    <location>
        <begin position="22"/>
        <end position="110"/>
    </location>
</feature>
<evidence type="ECO:0000259" key="2">
    <source>
        <dbReference type="Pfam" id="PF26640"/>
    </source>
</evidence>
<dbReference type="Pfam" id="PF26640">
    <property type="entry name" value="DUF8212"/>
    <property type="match status" value="1"/>
</dbReference>
<proteinExistence type="predicted"/>
<dbReference type="InterPro" id="IPR058525">
    <property type="entry name" value="DUF8212"/>
</dbReference>
<accession>A0A2J5IAK4</accession>
<dbReference type="AlphaFoldDB" id="A0A2J5IAK4"/>
<sequence length="574" mass="64935">MRLLNVYTLELEEFLTNATPEYAILSHTWGEDEVSFQDVQRQDGPPAHERAGFPKIAYSCTQAAKDALGYVWIDTCCIDKTSSAELSEAINSMFKFYSGATKCYVYLADVPGEHGSIPWDQEPTQDFLGGTFANSRWWTRGWTLQELIAPKEVIFYGSTWRFLTTKHEMARVISAITGIDRPILEGTRDTGLELDDVCVARKLSWAAKRQTSKIEDQAYCLLGLFKVNMSLLYGEGAAAFTRFQEELMKQSNDTSLFAWEGDIGTTDESLIHYHSSMLAPSPAYFENANRIHRWPQPGSAEAYTITKKGLHITLPALHLRKGYWLTTLGCRYDDCPPGSLAITVKENADGTSEVLHLSTRLRTVEYSVERKAKNRSFFIAMTCETQGAPVRPGVGTTACYLRIHQGPGPLLSIADPPDRLGRWIRTHHSGVVRDRSGWASDVYILSIDPDRRVLPNFKEGFCLDVGSETFDIVCGWWLRQERVNGPVKLSGGSVELEGEDRPYAVASRKFRLSQWERVSVKLRFKTVYGESFVVVDVSVKSHHPRELLRRVRHLGAYFHRRGDTRDSLLPLWLK</sequence>
<reference evidence="4" key="1">
    <citation type="submission" date="2017-12" db="EMBL/GenBank/DDBJ databases">
        <authorList>
            <consortium name="DOE Joint Genome Institute"/>
            <person name="Mondo S.J."/>
            <person name="Kjaerbolling I."/>
            <person name="Vesth T.C."/>
            <person name="Frisvad J.C."/>
            <person name="Nybo J.L."/>
            <person name="Theobald S."/>
            <person name="Kuo A."/>
            <person name="Bowyer P."/>
            <person name="Matsuda Y."/>
            <person name="Lyhne E.K."/>
            <person name="Kogle M.E."/>
            <person name="Clum A."/>
            <person name="Lipzen A."/>
            <person name="Salamov A."/>
            <person name="Ngan C.Y."/>
            <person name="Daum C."/>
            <person name="Chiniquy J."/>
            <person name="Barry K."/>
            <person name="LaButti K."/>
            <person name="Haridas S."/>
            <person name="Simmons B.A."/>
            <person name="Magnuson J.K."/>
            <person name="Mortensen U.H."/>
            <person name="Larsen T.O."/>
            <person name="Grigoriev I.V."/>
            <person name="Baker S.E."/>
            <person name="Andersen M.R."/>
            <person name="Nordberg H.P."/>
            <person name="Cantor M.N."/>
            <person name="Hua S.X."/>
        </authorList>
    </citation>
    <scope>NUCLEOTIDE SEQUENCE [LARGE SCALE GENOMIC DNA]</scope>
    <source>
        <strain evidence="4">IBT 19404</strain>
    </source>
</reference>
<dbReference type="Proteomes" id="UP000235023">
    <property type="component" value="Unassembled WGS sequence"/>
</dbReference>
<dbReference type="OrthoDB" id="674604at2759"/>
<evidence type="ECO:0000313" key="4">
    <source>
        <dbReference type="Proteomes" id="UP000235023"/>
    </source>
</evidence>
<dbReference type="PANTHER" id="PTHR10622">
    <property type="entry name" value="HET DOMAIN-CONTAINING PROTEIN"/>
    <property type="match status" value="1"/>
</dbReference>
<feature type="domain" description="DUF8212" evidence="2">
    <location>
        <begin position="239"/>
        <end position="262"/>
    </location>
</feature>
<evidence type="ECO:0000313" key="3">
    <source>
        <dbReference type="EMBL" id="PLN86949.1"/>
    </source>
</evidence>
<dbReference type="Pfam" id="PF06985">
    <property type="entry name" value="HET"/>
    <property type="match status" value="1"/>
</dbReference>